<keyword evidence="3 9" id="KW-0808">Transferase</keyword>
<keyword evidence="6 7" id="KW-0472">Membrane</keyword>
<dbReference type="GO" id="GO:0016780">
    <property type="term" value="F:phosphotransferase activity, for other substituted phosphate groups"/>
    <property type="evidence" value="ECO:0007669"/>
    <property type="project" value="TreeGrafter"/>
</dbReference>
<evidence type="ECO:0000256" key="5">
    <source>
        <dbReference type="ARBA" id="ARBA00022989"/>
    </source>
</evidence>
<dbReference type="Pfam" id="PF02397">
    <property type="entry name" value="Bac_transf"/>
    <property type="match status" value="1"/>
</dbReference>
<feature type="transmembrane region" description="Helical" evidence="7">
    <location>
        <begin position="265"/>
        <end position="292"/>
    </location>
</feature>
<feature type="transmembrane region" description="Helical" evidence="7">
    <location>
        <begin position="95"/>
        <end position="117"/>
    </location>
</feature>
<evidence type="ECO:0000256" key="1">
    <source>
        <dbReference type="ARBA" id="ARBA00004141"/>
    </source>
</evidence>
<keyword evidence="4 7" id="KW-0812">Transmembrane</keyword>
<feature type="transmembrane region" description="Helical" evidence="7">
    <location>
        <begin position="66"/>
        <end position="89"/>
    </location>
</feature>
<evidence type="ECO:0000313" key="10">
    <source>
        <dbReference type="Proteomes" id="UP000439994"/>
    </source>
</evidence>
<dbReference type="GO" id="GO:0016020">
    <property type="term" value="C:membrane"/>
    <property type="evidence" value="ECO:0007669"/>
    <property type="project" value="UniProtKB-SubCell"/>
</dbReference>
<evidence type="ECO:0000256" key="2">
    <source>
        <dbReference type="ARBA" id="ARBA00006464"/>
    </source>
</evidence>
<keyword evidence="5 7" id="KW-1133">Transmembrane helix</keyword>
<comment type="subcellular location">
    <subcellularLocation>
        <location evidence="1">Membrane</location>
        <topology evidence="1">Multi-pass membrane protein</topology>
    </subcellularLocation>
</comment>
<dbReference type="AlphaFoldDB" id="A0A6N8FGB3"/>
<dbReference type="RefSeq" id="WP_155697161.1">
    <property type="nucleotide sequence ID" value="NZ_WOCD01000005.1"/>
</dbReference>
<dbReference type="OrthoDB" id="9808602at2"/>
<dbReference type="Proteomes" id="UP000439994">
    <property type="component" value="Unassembled WGS sequence"/>
</dbReference>
<dbReference type="NCBIfam" id="TIGR03025">
    <property type="entry name" value="EPS_sugtrans"/>
    <property type="match status" value="1"/>
</dbReference>
<organism evidence="9 10">
    <name type="scientific">Psychrosphaera haliotis</name>
    <dbReference type="NCBI Taxonomy" id="555083"/>
    <lineage>
        <taxon>Bacteria</taxon>
        <taxon>Pseudomonadati</taxon>
        <taxon>Pseudomonadota</taxon>
        <taxon>Gammaproteobacteria</taxon>
        <taxon>Alteromonadales</taxon>
        <taxon>Pseudoalteromonadaceae</taxon>
        <taxon>Psychrosphaera</taxon>
    </lineage>
</organism>
<protein>
    <submittedName>
        <fullName evidence="9">TIGR03013 family PEP-CTERM/XrtA system glycosyltransferase</fullName>
    </submittedName>
</protein>
<dbReference type="NCBIfam" id="TIGR03013">
    <property type="entry name" value="EpsB_2"/>
    <property type="match status" value="1"/>
</dbReference>
<dbReference type="InterPro" id="IPR017464">
    <property type="entry name" value="Sugar_tfrase_EpsB_2"/>
</dbReference>
<dbReference type="EMBL" id="WOCD01000005">
    <property type="protein sequence ID" value="MUH73692.1"/>
    <property type="molecule type" value="Genomic_DNA"/>
</dbReference>
<dbReference type="InterPro" id="IPR003362">
    <property type="entry name" value="Bact_transf"/>
</dbReference>
<keyword evidence="10" id="KW-1185">Reference proteome</keyword>
<proteinExistence type="inferred from homology"/>
<evidence type="ECO:0000313" key="9">
    <source>
        <dbReference type="EMBL" id="MUH73692.1"/>
    </source>
</evidence>
<sequence length="455" mass="52627">MMMDWLVALTVGLLGFWAVEFYDLDFVPAYKEVWWVLPISIASLFIVTNLSVGLYDIKLRDSHVGIFRRCLVSGAMTFTIFEIVVFNIFTSSEILPLLFAAYILLIVTLVFTIRYLANTFEMFGITKKRVVVIGAGERASIIEKRMRRESDRRGFSLIGFIPLDSDKEDELKRENIIKLESLDDLHEFVQENQIDEIVIAPDERRGSLPLESLFDCKMGGVVVKDILDFIEEETGQVAVNLIYPSWVIYSNGFQSRHYIRVAADYVFNVILAVFVFLLTWPILLITMALIYLEDGRKKGGTIFYKQTRVGMDGHLFEIIKFRSMRQDAEKDGAQWAQKTDDRVTKIGNALRKYRIDELPQLFNVFKGEMGFVGPRPERPEFVKELIKEIPYYNHRHNVKPGLTGWAQLNYPYGSSVNDSLEKLKFDLYYIKRRSILLDLLILVRTIEIILFGKGR</sequence>
<evidence type="ECO:0000256" key="4">
    <source>
        <dbReference type="ARBA" id="ARBA00022692"/>
    </source>
</evidence>
<dbReference type="PANTHER" id="PTHR30576">
    <property type="entry name" value="COLANIC BIOSYNTHESIS UDP-GLUCOSE LIPID CARRIER TRANSFERASE"/>
    <property type="match status" value="1"/>
</dbReference>
<evidence type="ECO:0000256" key="7">
    <source>
        <dbReference type="SAM" id="Phobius"/>
    </source>
</evidence>
<accession>A0A6N8FGB3</accession>
<name>A0A6N8FGB3_9GAMM</name>
<comment type="caution">
    <text evidence="9">The sequence shown here is derived from an EMBL/GenBank/DDBJ whole genome shotgun (WGS) entry which is preliminary data.</text>
</comment>
<reference evidence="9 10" key="1">
    <citation type="submission" date="2019-11" db="EMBL/GenBank/DDBJ databases">
        <title>P. haliotis isolates from Z. marina roots.</title>
        <authorList>
            <person name="Cohen M."/>
            <person name="Jospin G."/>
            <person name="Eisen J.A."/>
            <person name="Coil D.A."/>
        </authorList>
    </citation>
    <scope>NUCLEOTIDE SEQUENCE [LARGE SCALE GENOMIC DNA]</scope>
    <source>
        <strain evidence="9 10">UCD-MCMsp1aY</strain>
    </source>
</reference>
<dbReference type="Gene3D" id="3.40.50.720">
    <property type="entry name" value="NAD(P)-binding Rossmann-like Domain"/>
    <property type="match status" value="1"/>
</dbReference>
<dbReference type="PANTHER" id="PTHR30576:SF0">
    <property type="entry name" value="UNDECAPRENYL-PHOSPHATE N-ACETYLGALACTOSAMINYL 1-PHOSPHATE TRANSFERASE-RELATED"/>
    <property type="match status" value="1"/>
</dbReference>
<gene>
    <name evidence="9" type="ORF">GNP35_15065</name>
</gene>
<feature type="domain" description="Bacterial sugar transferase" evidence="8">
    <location>
        <begin position="266"/>
        <end position="450"/>
    </location>
</feature>
<evidence type="ECO:0000259" key="8">
    <source>
        <dbReference type="Pfam" id="PF02397"/>
    </source>
</evidence>
<dbReference type="InterPro" id="IPR017475">
    <property type="entry name" value="EPS_sugar_tfrase"/>
</dbReference>
<comment type="similarity">
    <text evidence="2">Belongs to the bacterial sugar transferase family.</text>
</comment>
<feature type="transmembrane region" description="Helical" evidence="7">
    <location>
        <begin position="34"/>
        <end position="54"/>
    </location>
</feature>
<dbReference type="Pfam" id="PF13727">
    <property type="entry name" value="CoA_binding_3"/>
    <property type="match status" value="1"/>
</dbReference>
<evidence type="ECO:0000256" key="3">
    <source>
        <dbReference type="ARBA" id="ARBA00022679"/>
    </source>
</evidence>
<evidence type="ECO:0000256" key="6">
    <source>
        <dbReference type="ARBA" id="ARBA00023136"/>
    </source>
</evidence>